<proteinExistence type="predicted"/>
<feature type="domain" description="GAG-pre-integrase" evidence="2">
    <location>
        <begin position="187"/>
        <end position="231"/>
    </location>
</feature>
<reference evidence="5" key="1">
    <citation type="submission" date="2017-03" db="EMBL/GenBank/DDBJ databases">
        <title>Phytopthora megakarya and P. palmivora, two closely related causual agents of cacao black pod achieved similar genome size and gene model numbers by different mechanisms.</title>
        <authorList>
            <person name="Ali S."/>
            <person name="Shao J."/>
            <person name="Larry D.J."/>
            <person name="Kronmiller B."/>
            <person name="Shen D."/>
            <person name="Strem M.D."/>
            <person name="Melnick R.L."/>
            <person name="Guiltinan M.J."/>
            <person name="Tyler B.M."/>
            <person name="Meinhardt L.W."/>
            <person name="Bailey B.A."/>
        </authorList>
    </citation>
    <scope>NUCLEOTIDE SEQUENCE [LARGE SCALE GENOMIC DNA]</scope>
    <source>
        <strain evidence="5">zdho120</strain>
    </source>
</reference>
<evidence type="ECO:0000256" key="1">
    <source>
        <dbReference type="SAM" id="MobiDB-lite"/>
    </source>
</evidence>
<evidence type="ECO:0000259" key="3">
    <source>
        <dbReference type="Pfam" id="PF22936"/>
    </source>
</evidence>
<protein>
    <submittedName>
        <fullName evidence="4">Uncharacterized protein</fullName>
    </submittedName>
</protein>
<dbReference type="OrthoDB" id="8067992at2759"/>
<feature type="non-terminal residue" evidence="4">
    <location>
        <position position="1"/>
    </location>
</feature>
<name>A0A225UGZ8_9STRA</name>
<gene>
    <name evidence="4" type="ORF">PHMEG_00038872</name>
</gene>
<feature type="region of interest" description="Disordered" evidence="1">
    <location>
        <begin position="1"/>
        <end position="41"/>
    </location>
</feature>
<evidence type="ECO:0000259" key="2">
    <source>
        <dbReference type="Pfam" id="PF13976"/>
    </source>
</evidence>
<dbReference type="AlphaFoldDB" id="A0A225UGZ8"/>
<dbReference type="EMBL" id="NBNE01018559">
    <property type="protein sequence ID" value="OWY92211.1"/>
    <property type="molecule type" value="Genomic_DNA"/>
</dbReference>
<accession>A0A225UGZ8</accession>
<dbReference type="STRING" id="4795.A0A225UGZ8"/>
<dbReference type="InterPro" id="IPR054722">
    <property type="entry name" value="PolX-like_BBD"/>
</dbReference>
<keyword evidence="5" id="KW-1185">Reference proteome</keyword>
<dbReference type="Pfam" id="PF13976">
    <property type="entry name" value="gag_pre-integrs"/>
    <property type="match status" value="1"/>
</dbReference>
<sequence length="234" mass="25980">HHVRDCTYLGKRPPADNPSGSATPKRSKSGAGGKSAKAAKKKVCDANESDDSAYVVLSLMNLEKKVAAFAHDRWYLDTGATSHITNQKVDFVSFTSLSSTVRVGGKNWLEVFGVGTVKKVLTTTGRYFLLLRGARYVPELQCSLFTVARQVLRTLCSEGRIRCHFAEEDYADVILYSGRTTARAETNLYRFDLRSPSDMVVLAAFDVEQSVALWHDRLGHPGRNVFNALFRNAR</sequence>
<evidence type="ECO:0000313" key="4">
    <source>
        <dbReference type="EMBL" id="OWY92211.1"/>
    </source>
</evidence>
<evidence type="ECO:0000313" key="5">
    <source>
        <dbReference type="Proteomes" id="UP000198211"/>
    </source>
</evidence>
<comment type="caution">
    <text evidence="4">The sequence shown here is derived from an EMBL/GenBank/DDBJ whole genome shotgun (WGS) entry which is preliminary data.</text>
</comment>
<feature type="domain" description="Retrovirus-related Pol polyprotein from transposon TNT 1-94-like beta-barrel" evidence="3">
    <location>
        <begin position="74"/>
        <end position="148"/>
    </location>
</feature>
<dbReference type="Pfam" id="PF22936">
    <property type="entry name" value="Pol_BBD"/>
    <property type="match status" value="1"/>
</dbReference>
<organism evidence="4 5">
    <name type="scientific">Phytophthora megakarya</name>
    <dbReference type="NCBI Taxonomy" id="4795"/>
    <lineage>
        <taxon>Eukaryota</taxon>
        <taxon>Sar</taxon>
        <taxon>Stramenopiles</taxon>
        <taxon>Oomycota</taxon>
        <taxon>Peronosporomycetes</taxon>
        <taxon>Peronosporales</taxon>
        <taxon>Peronosporaceae</taxon>
        <taxon>Phytophthora</taxon>
    </lineage>
</organism>
<dbReference type="Proteomes" id="UP000198211">
    <property type="component" value="Unassembled WGS sequence"/>
</dbReference>
<dbReference type="InterPro" id="IPR025724">
    <property type="entry name" value="GAG-pre-integrase_dom"/>
</dbReference>